<dbReference type="Proteomes" id="UP001519460">
    <property type="component" value="Unassembled WGS sequence"/>
</dbReference>
<reference evidence="2 3" key="1">
    <citation type="journal article" date="2023" name="Sci. Data">
        <title>Genome assembly of the Korean intertidal mud-creeper Batillaria attramentaria.</title>
        <authorList>
            <person name="Patra A.K."/>
            <person name="Ho P.T."/>
            <person name="Jun S."/>
            <person name="Lee S.J."/>
            <person name="Kim Y."/>
            <person name="Won Y.J."/>
        </authorList>
    </citation>
    <scope>NUCLEOTIDE SEQUENCE [LARGE SCALE GENOMIC DNA]</scope>
    <source>
        <strain evidence="2">Wonlab-2016</strain>
    </source>
</reference>
<name>A0ABD0LPZ4_9CAEN</name>
<dbReference type="EMBL" id="JACVVK020000030">
    <property type="protein sequence ID" value="KAK7501620.1"/>
    <property type="molecule type" value="Genomic_DNA"/>
</dbReference>
<feature type="compositionally biased region" description="Basic and acidic residues" evidence="1">
    <location>
        <begin position="23"/>
        <end position="35"/>
    </location>
</feature>
<proteinExistence type="predicted"/>
<comment type="caution">
    <text evidence="2">The sequence shown here is derived from an EMBL/GenBank/DDBJ whole genome shotgun (WGS) entry which is preliminary data.</text>
</comment>
<accession>A0ABD0LPZ4</accession>
<feature type="region of interest" description="Disordered" evidence="1">
    <location>
        <begin position="20"/>
        <end position="52"/>
    </location>
</feature>
<evidence type="ECO:0000256" key="1">
    <source>
        <dbReference type="SAM" id="MobiDB-lite"/>
    </source>
</evidence>
<feature type="non-terminal residue" evidence="2">
    <location>
        <position position="52"/>
    </location>
</feature>
<evidence type="ECO:0000313" key="2">
    <source>
        <dbReference type="EMBL" id="KAK7501620.1"/>
    </source>
</evidence>
<organism evidence="2 3">
    <name type="scientific">Batillaria attramentaria</name>
    <dbReference type="NCBI Taxonomy" id="370345"/>
    <lineage>
        <taxon>Eukaryota</taxon>
        <taxon>Metazoa</taxon>
        <taxon>Spiralia</taxon>
        <taxon>Lophotrochozoa</taxon>
        <taxon>Mollusca</taxon>
        <taxon>Gastropoda</taxon>
        <taxon>Caenogastropoda</taxon>
        <taxon>Sorbeoconcha</taxon>
        <taxon>Cerithioidea</taxon>
        <taxon>Batillariidae</taxon>
        <taxon>Batillaria</taxon>
    </lineage>
</organism>
<dbReference type="AlphaFoldDB" id="A0ABD0LPZ4"/>
<protein>
    <submittedName>
        <fullName evidence="2">Uncharacterized protein</fullName>
    </submittedName>
</protein>
<evidence type="ECO:0000313" key="3">
    <source>
        <dbReference type="Proteomes" id="UP001519460"/>
    </source>
</evidence>
<sequence length="52" mass="5636">MENLFAGAYDVLRGGADVGSRITKQEEQAYPRPREPAQLNACPERTDGGTAK</sequence>
<gene>
    <name evidence="2" type="ORF">BaRGS_00007051</name>
</gene>
<keyword evidence="3" id="KW-1185">Reference proteome</keyword>